<reference evidence="7" key="3">
    <citation type="submission" date="2023-04" db="EMBL/GenBank/DDBJ databases">
        <title>Complete genomes of S. dygalactiae subsp equisimilis isolates causing bacteremia in cancer patients.</title>
        <authorList>
            <person name="Anand S."/>
            <person name="Arias J."/>
            <person name="Delafuente J."/>
            <person name="Elgamal H."/>
            <person name="Prevost T."/>
            <person name="Liu X."/>
            <person name="Kalia A."/>
        </authorList>
    </citation>
    <scope>NUCLEOTIDE SEQUENCE</scope>
    <source>
        <strain evidence="7">UT_120444</strain>
    </source>
</reference>
<dbReference type="Proteomes" id="UP000339049">
    <property type="component" value="Unassembled WGS sequence"/>
</dbReference>
<dbReference type="AlphaFoldDB" id="A0A9X8T2E1"/>
<dbReference type="Proteomes" id="UP000254559">
    <property type="component" value="Unassembled WGS sequence"/>
</dbReference>
<reference evidence="6 9" key="2">
    <citation type="submission" date="2019-05" db="EMBL/GenBank/DDBJ databases">
        <authorList>
            <consortium name="Pathogen Informatics"/>
        </authorList>
    </citation>
    <scope>NUCLEOTIDE SEQUENCE [LARGE SCALE GENOMIC DNA]</scope>
    <source>
        <strain evidence="6 9">NCTC11557</strain>
    </source>
</reference>
<dbReference type="GO" id="GO:0005576">
    <property type="term" value="C:extracellular region"/>
    <property type="evidence" value="ECO:0007669"/>
    <property type="project" value="InterPro"/>
</dbReference>
<dbReference type="EMBL" id="CP125360">
    <property type="protein sequence ID" value="WHM78241.1"/>
    <property type="molecule type" value="Genomic_DNA"/>
</dbReference>
<organism evidence="5 8">
    <name type="scientific">Streptococcus dysgalactiae subsp. equisimilis</name>
    <name type="common">Streptococcus equisimilis</name>
    <dbReference type="NCBI Taxonomy" id="119602"/>
    <lineage>
        <taxon>Bacteria</taxon>
        <taxon>Bacillati</taxon>
        <taxon>Bacillota</taxon>
        <taxon>Bacilli</taxon>
        <taxon>Lactobacillales</taxon>
        <taxon>Streptococcaceae</taxon>
        <taxon>Streptococcus</taxon>
    </lineage>
</organism>
<evidence type="ECO:0000256" key="2">
    <source>
        <dbReference type="ARBA" id="ARBA00022529"/>
    </source>
</evidence>
<evidence type="ECO:0000313" key="9">
    <source>
        <dbReference type="Proteomes" id="UP000339049"/>
    </source>
</evidence>
<sequence length="76" mass="8297">MNTKIFEKFDFMDNEKLAYIDGGAGSGKTVYQGNGLYCNKVKCWVNWAETWTTIANNSVMNVLTGGNAGWHSGGAL</sequence>
<evidence type="ECO:0000313" key="5">
    <source>
        <dbReference type="EMBL" id="SUN62972.1"/>
    </source>
</evidence>
<dbReference type="InterPro" id="IPR002633">
    <property type="entry name" value="Bacteriocin_IIa"/>
</dbReference>
<keyword evidence="4" id="KW-0078">Bacteriocin</keyword>
<dbReference type="GO" id="GO:0042742">
    <property type="term" value="P:defense response to bacterium"/>
    <property type="evidence" value="ECO:0007669"/>
    <property type="project" value="UniProtKB-KW"/>
</dbReference>
<dbReference type="Pfam" id="PF01721">
    <property type="entry name" value="Bacteriocin_II"/>
    <property type="match status" value="1"/>
</dbReference>
<evidence type="ECO:0000313" key="7">
    <source>
        <dbReference type="EMBL" id="WHM78241.1"/>
    </source>
</evidence>
<keyword evidence="2" id="KW-0929">Antimicrobial</keyword>
<name>A0A9X8T2E1_STREQ</name>
<dbReference type="Gene3D" id="1.20.5.130">
    <property type="match status" value="1"/>
</dbReference>
<reference evidence="5 8" key="1">
    <citation type="submission" date="2018-06" db="EMBL/GenBank/DDBJ databases">
        <authorList>
            <consortium name="Pathogen Informatics"/>
            <person name="Doyle S."/>
        </authorList>
    </citation>
    <scope>NUCLEOTIDE SEQUENCE [LARGE SCALE GENOMIC DNA]</scope>
    <source>
        <strain evidence="5 8">NCTC11564</strain>
    </source>
</reference>
<dbReference type="GO" id="GO:0031640">
    <property type="term" value="P:killing of cells of another organism"/>
    <property type="evidence" value="ECO:0007669"/>
    <property type="project" value="UniProtKB-KW"/>
</dbReference>
<evidence type="ECO:0000256" key="1">
    <source>
        <dbReference type="ARBA" id="ARBA00007999"/>
    </source>
</evidence>
<gene>
    <name evidence="5" type="primary">ubaA</name>
    <name evidence="6" type="ORF">NCTC11557_01176</name>
    <name evidence="5" type="ORF">NCTC11564_00767</name>
    <name evidence="7" type="ORF">OPT59_06155</name>
</gene>
<dbReference type="EMBL" id="UHFO01000001">
    <property type="protein sequence ID" value="SUN62972.1"/>
    <property type="molecule type" value="Genomic_DNA"/>
</dbReference>
<dbReference type="Proteomes" id="UP001237475">
    <property type="component" value="Chromosome"/>
</dbReference>
<keyword evidence="3" id="KW-0044">Antibiotic</keyword>
<protein>
    <submittedName>
        <fullName evidence="5">Bacteriocin ubericin-A</fullName>
    </submittedName>
    <submittedName>
        <fullName evidence="7">Leucocin A/sakacin P family class II bacteriocin</fullName>
    </submittedName>
</protein>
<evidence type="ECO:0000313" key="6">
    <source>
        <dbReference type="EMBL" id="VTT24574.1"/>
    </source>
</evidence>
<evidence type="ECO:0000313" key="8">
    <source>
        <dbReference type="Proteomes" id="UP000254559"/>
    </source>
</evidence>
<evidence type="ECO:0000256" key="3">
    <source>
        <dbReference type="ARBA" id="ARBA00023022"/>
    </source>
</evidence>
<accession>A0A9X8T2E1</accession>
<dbReference type="InterPro" id="IPR023388">
    <property type="entry name" value="Bacteriocin_IIa_dom_sf"/>
</dbReference>
<proteinExistence type="inferred from homology"/>
<dbReference type="RefSeq" id="WP_003058431.1">
    <property type="nucleotide sequence ID" value="NZ_AP023393.1"/>
</dbReference>
<evidence type="ECO:0000256" key="4">
    <source>
        <dbReference type="ARBA" id="ARBA00023048"/>
    </source>
</evidence>
<comment type="similarity">
    <text evidence="1">Belongs to the bacteriocin class IIA/YGNGV family.</text>
</comment>
<dbReference type="EMBL" id="CABEIY010000007">
    <property type="protein sequence ID" value="VTT24574.1"/>
    <property type="molecule type" value="Genomic_DNA"/>
</dbReference>